<dbReference type="AlphaFoldDB" id="A0A5J4VVR1"/>
<dbReference type="SUPFAM" id="SSF56672">
    <property type="entry name" value="DNA/RNA polymerases"/>
    <property type="match status" value="1"/>
</dbReference>
<dbReference type="EMBL" id="SNRW01004843">
    <property type="protein sequence ID" value="KAA6386359.1"/>
    <property type="molecule type" value="Genomic_DNA"/>
</dbReference>
<comment type="caution">
    <text evidence="2">The sequence shown here is derived from an EMBL/GenBank/DDBJ whole genome shotgun (WGS) entry which is preliminary data.</text>
</comment>
<dbReference type="PANTHER" id="PTHR33064:SF37">
    <property type="entry name" value="RIBONUCLEASE H"/>
    <property type="match status" value="1"/>
</dbReference>
<sequence>MKVLKEQLDLGIVREVKDREIMVHNMTFIIPRKDGRLRKIIDCRPINKYLKDVRPPQNENFQNMIFEIPGFGFQGHTYTYIIMPFGLKTTPNIFNQHLQPAITRLRTLGIRIIVYFNDILILNQNPESLVQQAVYIKELLEKVGSGISPTSPIKCHRIEEQSQQDNQLNGTNFRIIEKKFKQEIQQRSLES</sequence>
<evidence type="ECO:0000313" key="3">
    <source>
        <dbReference type="Proteomes" id="UP000324800"/>
    </source>
</evidence>
<evidence type="ECO:0000313" key="2">
    <source>
        <dbReference type="EMBL" id="KAA6386359.1"/>
    </source>
</evidence>
<name>A0A5J4VVR1_9EUKA</name>
<gene>
    <name evidence="2" type="ORF">EZS28_018116</name>
</gene>
<dbReference type="PANTHER" id="PTHR33064">
    <property type="entry name" value="POL PROTEIN"/>
    <property type="match status" value="1"/>
</dbReference>
<accession>A0A5J4VVR1</accession>
<evidence type="ECO:0000259" key="1">
    <source>
        <dbReference type="Pfam" id="PF00078"/>
    </source>
</evidence>
<protein>
    <recommendedName>
        <fullName evidence="1">Reverse transcriptase domain-containing protein</fullName>
    </recommendedName>
</protein>
<proteinExistence type="predicted"/>
<organism evidence="2 3">
    <name type="scientific">Streblomastix strix</name>
    <dbReference type="NCBI Taxonomy" id="222440"/>
    <lineage>
        <taxon>Eukaryota</taxon>
        <taxon>Metamonada</taxon>
        <taxon>Preaxostyla</taxon>
        <taxon>Oxymonadida</taxon>
        <taxon>Streblomastigidae</taxon>
        <taxon>Streblomastix</taxon>
    </lineage>
</organism>
<dbReference type="InterPro" id="IPR051320">
    <property type="entry name" value="Viral_Replic_Matur_Polypro"/>
</dbReference>
<dbReference type="InterPro" id="IPR000477">
    <property type="entry name" value="RT_dom"/>
</dbReference>
<feature type="domain" description="Reverse transcriptase" evidence="1">
    <location>
        <begin position="75"/>
        <end position="150"/>
    </location>
</feature>
<reference evidence="2 3" key="1">
    <citation type="submission" date="2019-03" db="EMBL/GenBank/DDBJ databases">
        <title>Single cell metagenomics reveals metabolic interactions within the superorganism composed of flagellate Streblomastix strix and complex community of Bacteroidetes bacteria on its surface.</title>
        <authorList>
            <person name="Treitli S.C."/>
            <person name="Kolisko M."/>
            <person name="Husnik F."/>
            <person name="Keeling P."/>
            <person name="Hampl V."/>
        </authorList>
    </citation>
    <scope>NUCLEOTIDE SEQUENCE [LARGE SCALE GENOMIC DNA]</scope>
    <source>
        <strain evidence="2">ST1C</strain>
    </source>
</reference>
<dbReference type="Proteomes" id="UP000324800">
    <property type="component" value="Unassembled WGS sequence"/>
</dbReference>
<dbReference type="Gene3D" id="3.10.10.10">
    <property type="entry name" value="HIV Type 1 Reverse Transcriptase, subunit A, domain 1"/>
    <property type="match status" value="1"/>
</dbReference>
<dbReference type="InterPro" id="IPR043502">
    <property type="entry name" value="DNA/RNA_pol_sf"/>
</dbReference>
<dbReference type="OrthoDB" id="420169at2759"/>
<dbReference type="Pfam" id="PF00078">
    <property type="entry name" value="RVT_1"/>
    <property type="match status" value="1"/>
</dbReference>